<name>A0A0N4WMP0_HAEPC</name>
<evidence type="ECO:0000256" key="3">
    <source>
        <dbReference type="ARBA" id="ARBA00022722"/>
    </source>
</evidence>
<dbReference type="STRING" id="6290.A0A0N4WMP0"/>
<dbReference type="PANTHER" id="PTHR37984">
    <property type="entry name" value="PROTEIN CBG26694"/>
    <property type="match status" value="1"/>
</dbReference>
<protein>
    <submittedName>
        <fullName evidence="7">Reverse transcriptase domain-containing protein</fullName>
    </submittedName>
</protein>
<dbReference type="Proteomes" id="UP000268014">
    <property type="component" value="Unassembled WGS sequence"/>
</dbReference>
<keyword evidence="2" id="KW-0548">Nucleotidyltransferase</keyword>
<evidence type="ECO:0000313" key="7">
    <source>
        <dbReference type="WBParaSite" id="HPLM_0001248601-mRNA-1"/>
    </source>
</evidence>
<proteinExistence type="predicted"/>
<gene>
    <name evidence="5" type="ORF">HPLM_LOCUS12478</name>
</gene>
<dbReference type="InterPro" id="IPR043502">
    <property type="entry name" value="DNA/RNA_pol_sf"/>
</dbReference>
<dbReference type="OMA" id="MMDSGTH"/>
<reference evidence="5 6" key="2">
    <citation type="submission" date="2018-11" db="EMBL/GenBank/DDBJ databases">
        <authorList>
            <consortium name="Pathogen Informatics"/>
        </authorList>
    </citation>
    <scope>NUCLEOTIDE SEQUENCE [LARGE SCALE GENOMIC DNA]</scope>
    <source>
        <strain evidence="5 6">MHpl1</strain>
    </source>
</reference>
<evidence type="ECO:0000313" key="6">
    <source>
        <dbReference type="Proteomes" id="UP000268014"/>
    </source>
</evidence>
<dbReference type="PANTHER" id="PTHR37984:SF5">
    <property type="entry name" value="PROTEIN NYNRIN-LIKE"/>
    <property type="match status" value="1"/>
</dbReference>
<evidence type="ECO:0000313" key="5">
    <source>
        <dbReference type="EMBL" id="VDO45783.1"/>
    </source>
</evidence>
<dbReference type="AlphaFoldDB" id="A0A0N4WMP0"/>
<organism evidence="7">
    <name type="scientific">Haemonchus placei</name>
    <name type="common">Barber's pole worm</name>
    <dbReference type="NCBI Taxonomy" id="6290"/>
    <lineage>
        <taxon>Eukaryota</taxon>
        <taxon>Metazoa</taxon>
        <taxon>Ecdysozoa</taxon>
        <taxon>Nematoda</taxon>
        <taxon>Chromadorea</taxon>
        <taxon>Rhabditida</taxon>
        <taxon>Rhabditina</taxon>
        <taxon>Rhabditomorpha</taxon>
        <taxon>Strongyloidea</taxon>
        <taxon>Trichostrongylidae</taxon>
        <taxon>Haemonchus</taxon>
    </lineage>
</organism>
<keyword evidence="4" id="KW-0378">Hydrolase</keyword>
<dbReference type="SUPFAM" id="SSF56672">
    <property type="entry name" value="DNA/RNA polymerases"/>
    <property type="match status" value="1"/>
</dbReference>
<sequence>MTVEAKVLDLRVPAIVDTGSMISIIPVGILAKAQKEGYDVDSLEVLSEDSIIPVFDASRNRMDFLGAVKITVELEEGNKVDVAFHIADDKEAEILLGTNALGKLGIQVMLPPQEPTLQAEASERVVVARRMYIPPYGKALVSARHEGSSDGERILWPTKDGIAAGVFKVTNQEVKVPMINNSEEPMILREGEEIGHWGTEKWREGIEDLRPLMMDSGTHELTAEERRKVLHEQVRQSTGVDRLSEEVKNVLDEFPEAFSICDRELSKTDRVKMDIDTGEHKPIKMKARPVPLGVRKKLKELLTDLENRKIIEKSSSEWAFPIVLVEKKDGSLRLCVDYRELNKRI</sequence>
<keyword evidence="4" id="KW-0255">Endonuclease</keyword>
<dbReference type="Gene3D" id="3.10.10.10">
    <property type="entry name" value="HIV Type 1 Reverse Transcriptase, subunit A, domain 1"/>
    <property type="match status" value="1"/>
</dbReference>
<keyword evidence="3" id="KW-0540">Nuclease</keyword>
<evidence type="ECO:0000256" key="2">
    <source>
        <dbReference type="ARBA" id="ARBA00022695"/>
    </source>
</evidence>
<dbReference type="EMBL" id="UZAF01017877">
    <property type="protein sequence ID" value="VDO45783.1"/>
    <property type="molecule type" value="Genomic_DNA"/>
</dbReference>
<keyword evidence="1" id="KW-0808">Transferase</keyword>
<evidence type="ECO:0000256" key="4">
    <source>
        <dbReference type="ARBA" id="ARBA00022759"/>
    </source>
</evidence>
<accession>A0A0N4WMP0</accession>
<dbReference type="InterPro" id="IPR021109">
    <property type="entry name" value="Peptidase_aspartic_dom_sf"/>
</dbReference>
<dbReference type="Gene3D" id="2.40.70.10">
    <property type="entry name" value="Acid Proteases"/>
    <property type="match status" value="1"/>
</dbReference>
<evidence type="ECO:0000256" key="1">
    <source>
        <dbReference type="ARBA" id="ARBA00022679"/>
    </source>
</evidence>
<dbReference type="InterPro" id="IPR050951">
    <property type="entry name" value="Retrovirus_Pol_polyprotein"/>
</dbReference>
<dbReference type="OrthoDB" id="5826524at2759"/>
<keyword evidence="6" id="KW-1185">Reference proteome</keyword>
<dbReference type="GO" id="GO:0016779">
    <property type="term" value="F:nucleotidyltransferase activity"/>
    <property type="evidence" value="ECO:0007669"/>
    <property type="project" value="UniProtKB-KW"/>
</dbReference>
<dbReference type="WBParaSite" id="HPLM_0001248601-mRNA-1">
    <property type="protein sequence ID" value="HPLM_0001248601-mRNA-1"/>
    <property type="gene ID" value="HPLM_0001248601"/>
</dbReference>
<dbReference type="GO" id="GO:0004519">
    <property type="term" value="F:endonuclease activity"/>
    <property type="evidence" value="ECO:0007669"/>
    <property type="project" value="UniProtKB-KW"/>
</dbReference>
<reference evidence="7" key="1">
    <citation type="submission" date="2017-02" db="UniProtKB">
        <authorList>
            <consortium name="WormBaseParasite"/>
        </authorList>
    </citation>
    <scope>IDENTIFICATION</scope>
</reference>